<dbReference type="PANTHER" id="PTHR21191:SF16">
    <property type="entry name" value="AQUAPORIN"/>
    <property type="match status" value="1"/>
</dbReference>
<keyword evidence="3 5" id="KW-1133">Transmembrane helix</keyword>
<dbReference type="SUPFAM" id="SSF81338">
    <property type="entry name" value="Aquaporin-like"/>
    <property type="match status" value="1"/>
</dbReference>
<keyword evidence="8" id="KW-1185">Reference proteome</keyword>
<dbReference type="Gene3D" id="1.20.1080.10">
    <property type="entry name" value="Glycerol uptake facilitator protein"/>
    <property type="match status" value="1"/>
</dbReference>
<name>B4GBN2_DROPE</name>
<dbReference type="PANTHER" id="PTHR21191">
    <property type="entry name" value="AQUAPORIN"/>
    <property type="match status" value="1"/>
</dbReference>
<feature type="chain" id="PRO_5002806624" evidence="6">
    <location>
        <begin position="20"/>
        <end position="91"/>
    </location>
</feature>
<keyword evidence="6" id="KW-0732">Signal</keyword>
<keyword evidence="4 5" id="KW-0472">Membrane</keyword>
<dbReference type="AlphaFoldDB" id="B4GBN2"/>
<protein>
    <submittedName>
        <fullName evidence="7">GL10509</fullName>
    </submittedName>
</protein>
<reference evidence="7 8" key="1">
    <citation type="journal article" date="2007" name="Nature">
        <title>Evolution of genes and genomes on the Drosophila phylogeny.</title>
        <authorList>
            <consortium name="Drosophila 12 Genomes Consortium"/>
            <person name="Clark A.G."/>
            <person name="Eisen M.B."/>
            <person name="Smith D.R."/>
            <person name="Bergman C.M."/>
            <person name="Oliver B."/>
            <person name="Markow T.A."/>
            <person name="Kaufman T.C."/>
            <person name="Kellis M."/>
            <person name="Gelbart W."/>
            <person name="Iyer V.N."/>
            <person name="Pollard D.A."/>
            <person name="Sackton T.B."/>
            <person name="Larracuente A.M."/>
            <person name="Singh N.D."/>
            <person name="Abad J.P."/>
            <person name="Abt D.N."/>
            <person name="Adryan B."/>
            <person name="Aguade M."/>
            <person name="Akashi H."/>
            <person name="Anderson W.W."/>
            <person name="Aquadro C.F."/>
            <person name="Ardell D.H."/>
            <person name="Arguello R."/>
            <person name="Artieri C.G."/>
            <person name="Barbash D.A."/>
            <person name="Barker D."/>
            <person name="Barsanti P."/>
            <person name="Batterham P."/>
            <person name="Batzoglou S."/>
            <person name="Begun D."/>
            <person name="Bhutkar A."/>
            <person name="Blanco E."/>
            <person name="Bosak S.A."/>
            <person name="Bradley R.K."/>
            <person name="Brand A.D."/>
            <person name="Brent M.R."/>
            <person name="Brooks A.N."/>
            <person name="Brown R.H."/>
            <person name="Butlin R.K."/>
            <person name="Caggese C."/>
            <person name="Calvi B.R."/>
            <person name="Bernardo de Carvalho A."/>
            <person name="Caspi A."/>
            <person name="Castrezana S."/>
            <person name="Celniker S.E."/>
            <person name="Chang J.L."/>
            <person name="Chapple C."/>
            <person name="Chatterji S."/>
            <person name="Chinwalla A."/>
            <person name="Civetta A."/>
            <person name="Clifton S.W."/>
            <person name="Comeron J.M."/>
            <person name="Costello J.C."/>
            <person name="Coyne J.A."/>
            <person name="Daub J."/>
            <person name="David R.G."/>
            <person name="Delcher A.L."/>
            <person name="Delehaunty K."/>
            <person name="Do C.B."/>
            <person name="Ebling H."/>
            <person name="Edwards K."/>
            <person name="Eickbush T."/>
            <person name="Evans J.D."/>
            <person name="Filipski A."/>
            <person name="Findeiss S."/>
            <person name="Freyhult E."/>
            <person name="Fulton L."/>
            <person name="Fulton R."/>
            <person name="Garcia A.C."/>
            <person name="Gardiner A."/>
            <person name="Garfield D.A."/>
            <person name="Garvin B.E."/>
            <person name="Gibson G."/>
            <person name="Gilbert D."/>
            <person name="Gnerre S."/>
            <person name="Godfrey J."/>
            <person name="Good R."/>
            <person name="Gotea V."/>
            <person name="Gravely B."/>
            <person name="Greenberg A.J."/>
            <person name="Griffiths-Jones S."/>
            <person name="Gross S."/>
            <person name="Guigo R."/>
            <person name="Gustafson E.A."/>
            <person name="Haerty W."/>
            <person name="Hahn M.W."/>
            <person name="Halligan D.L."/>
            <person name="Halpern A.L."/>
            <person name="Halter G.M."/>
            <person name="Han M.V."/>
            <person name="Heger A."/>
            <person name="Hillier L."/>
            <person name="Hinrichs A.S."/>
            <person name="Holmes I."/>
            <person name="Hoskins R.A."/>
            <person name="Hubisz M.J."/>
            <person name="Hultmark D."/>
            <person name="Huntley M.A."/>
            <person name="Jaffe D.B."/>
            <person name="Jagadeeshan S."/>
            <person name="Jeck W.R."/>
            <person name="Johnson J."/>
            <person name="Jones C.D."/>
            <person name="Jordan W.C."/>
            <person name="Karpen G.H."/>
            <person name="Kataoka E."/>
            <person name="Keightley P.D."/>
            <person name="Kheradpour P."/>
            <person name="Kirkness E.F."/>
            <person name="Koerich L.B."/>
            <person name="Kristiansen K."/>
            <person name="Kudrna D."/>
            <person name="Kulathinal R.J."/>
            <person name="Kumar S."/>
            <person name="Kwok R."/>
            <person name="Lander E."/>
            <person name="Langley C.H."/>
            <person name="Lapoint R."/>
            <person name="Lazzaro B.P."/>
            <person name="Lee S.J."/>
            <person name="Levesque L."/>
            <person name="Li R."/>
            <person name="Lin C.F."/>
            <person name="Lin M.F."/>
            <person name="Lindblad-Toh K."/>
            <person name="Llopart A."/>
            <person name="Long M."/>
            <person name="Low L."/>
            <person name="Lozovsky E."/>
            <person name="Lu J."/>
            <person name="Luo M."/>
            <person name="Machado C.A."/>
            <person name="Makalowski W."/>
            <person name="Marzo M."/>
            <person name="Matsuda M."/>
            <person name="Matzkin L."/>
            <person name="McAllister B."/>
            <person name="McBride C.S."/>
            <person name="McKernan B."/>
            <person name="McKernan K."/>
            <person name="Mendez-Lago M."/>
            <person name="Minx P."/>
            <person name="Mollenhauer M.U."/>
            <person name="Montooth K."/>
            <person name="Mount S.M."/>
            <person name="Mu X."/>
            <person name="Myers E."/>
            <person name="Negre B."/>
            <person name="Newfeld S."/>
            <person name="Nielsen R."/>
            <person name="Noor M.A."/>
            <person name="O'Grady P."/>
            <person name="Pachter L."/>
            <person name="Papaceit M."/>
            <person name="Parisi M.J."/>
            <person name="Parisi M."/>
            <person name="Parts L."/>
            <person name="Pedersen J.S."/>
            <person name="Pesole G."/>
            <person name="Phillippy A.M."/>
            <person name="Ponting C.P."/>
            <person name="Pop M."/>
            <person name="Porcelli D."/>
            <person name="Powell J.R."/>
            <person name="Prohaska S."/>
            <person name="Pruitt K."/>
            <person name="Puig M."/>
            <person name="Quesneville H."/>
            <person name="Ram K.R."/>
            <person name="Rand D."/>
            <person name="Rasmussen M.D."/>
            <person name="Reed L.K."/>
            <person name="Reenan R."/>
            <person name="Reily A."/>
            <person name="Remington K.A."/>
            <person name="Rieger T.T."/>
            <person name="Ritchie M.G."/>
            <person name="Robin C."/>
            <person name="Rogers Y.H."/>
            <person name="Rohde C."/>
            <person name="Rozas J."/>
            <person name="Rubenfield M.J."/>
            <person name="Ruiz A."/>
            <person name="Russo S."/>
            <person name="Salzberg S.L."/>
            <person name="Sanchez-Gracia A."/>
            <person name="Saranga D.J."/>
            <person name="Sato H."/>
            <person name="Schaeffer S.W."/>
            <person name="Schatz M.C."/>
            <person name="Schlenke T."/>
            <person name="Schwartz R."/>
            <person name="Segarra C."/>
            <person name="Singh R.S."/>
            <person name="Sirot L."/>
            <person name="Sirota M."/>
            <person name="Sisneros N.B."/>
            <person name="Smith C.D."/>
            <person name="Smith T.F."/>
            <person name="Spieth J."/>
            <person name="Stage D.E."/>
            <person name="Stark A."/>
            <person name="Stephan W."/>
            <person name="Strausberg R.L."/>
            <person name="Strempel S."/>
            <person name="Sturgill D."/>
            <person name="Sutton G."/>
            <person name="Sutton G.G."/>
            <person name="Tao W."/>
            <person name="Teichmann S."/>
            <person name="Tobari Y.N."/>
            <person name="Tomimura Y."/>
            <person name="Tsolas J.M."/>
            <person name="Valente V.L."/>
            <person name="Venter E."/>
            <person name="Venter J.C."/>
            <person name="Vicario S."/>
            <person name="Vieira F.G."/>
            <person name="Vilella A.J."/>
            <person name="Villasante A."/>
            <person name="Walenz B."/>
            <person name="Wang J."/>
            <person name="Wasserman M."/>
            <person name="Watts T."/>
            <person name="Wilson D."/>
            <person name="Wilson R.K."/>
            <person name="Wing R.A."/>
            <person name="Wolfner M.F."/>
            <person name="Wong A."/>
            <person name="Wong G.K."/>
            <person name="Wu C.I."/>
            <person name="Wu G."/>
            <person name="Yamamoto D."/>
            <person name="Yang H.P."/>
            <person name="Yang S.P."/>
            <person name="Yorke J.A."/>
            <person name="Yoshida K."/>
            <person name="Zdobnov E."/>
            <person name="Zhang P."/>
            <person name="Zhang Y."/>
            <person name="Zimin A.V."/>
            <person name="Baldwin J."/>
            <person name="Abdouelleil A."/>
            <person name="Abdulkadir J."/>
            <person name="Abebe A."/>
            <person name="Abera B."/>
            <person name="Abreu J."/>
            <person name="Acer S.C."/>
            <person name="Aftuck L."/>
            <person name="Alexander A."/>
            <person name="An P."/>
            <person name="Anderson E."/>
            <person name="Anderson S."/>
            <person name="Arachi H."/>
            <person name="Azer M."/>
            <person name="Bachantsang P."/>
            <person name="Barry A."/>
            <person name="Bayul T."/>
            <person name="Berlin A."/>
            <person name="Bessette D."/>
            <person name="Bloom T."/>
            <person name="Blye J."/>
            <person name="Boguslavskiy L."/>
            <person name="Bonnet C."/>
            <person name="Boukhgalter B."/>
            <person name="Bourzgui I."/>
            <person name="Brown A."/>
            <person name="Cahill P."/>
            <person name="Channer S."/>
            <person name="Cheshatsang Y."/>
            <person name="Chuda L."/>
            <person name="Citroen M."/>
            <person name="Collymore A."/>
            <person name="Cooke P."/>
            <person name="Costello M."/>
            <person name="D'Aco K."/>
            <person name="Daza R."/>
            <person name="De Haan G."/>
            <person name="DeGray S."/>
            <person name="DeMaso C."/>
            <person name="Dhargay N."/>
            <person name="Dooley K."/>
            <person name="Dooley E."/>
            <person name="Doricent M."/>
            <person name="Dorje P."/>
            <person name="Dorjee K."/>
            <person name="Dupes A."/>
            <person name="Elong R."/>
            <person name="Falk J."/>
            <person name="Farina A."/>
            <person name="Faro S."/>
            <person name="Ferguson D."/>
            <person name="Fisher S."/>
            <person name="Foley C.D."/>
            <person name="Franke A."/>
            <person name="Friedrich D."/>
            <person name="Gadbois L."/>
            <person name="Gearin G."/>
            <person name="Gearin C.R."/>
            <person name="Giannoukos G."/>
            <person name="Goode T."/>
            <person name="Graham J."/>
            <person name="Grandbois E."/>
            <person name="Grewal S."/>
            <person name="Gyaltsen K."/>
            <person name="Hafez N."/>
            <person name="Hagos B."/>
            <person name="Hall J."/>
            <person name="Henson C."/>
            <person name="Hollinger A."/>
            <person name="Honan T."/>
            <person name="Huard M.D."/>
            <person name="Hughes L."/>
            <person name="Hurhula B."/>
            <person name="Husby M.E."/>
            <person name="Kamat A."/>
            <person name="Kanga B."/>
            <person name="Kashin S."/>
            <person name="Khazanovich D."/>
            <person name="Kisner P."/>
            <person name="Lance K."/>
            <person name="Lara M."/>
            <person name="Lee W."/>
            <person name="Lennon N."/>
            <person name="Letendre F."/>
            <person name="LeVine R."/>
            <person name="Lipovsky A."/>
            <person name="Liu X."/>
            <person name="Liu J."/>
            <person name="Liu S."/>
            <person name="Lokyitsang T."/>
            <person name="Lokyitsang Y."/>
            <person name="Lubonja R."/>
            <person name="Lui A."/>
            <person name="MacDonald P."/>
            <person name="Magnisalis V."/>
            <person name="Maru K."/>
            <person name="Matthews C."/>
            <person name="McCusker W."/>
            <person name="McDonough S."/>
            <person name="Mehta T."/>
            <person name="Meldrim J."/>
            <person name="Meneus L."/>
            <person name="Mihai O."/>
            <person name="Mihalev A."/>
            <person name="Mihova T."/>
            <person name="Mittelman R."/>
            <person name="Mlenga V."/>
            <person name="Montmayeur A."/>
            <person name="Mulrain L."/>
            <person name="Navidi A."/>
            <person name="Naylor J."/>
            <person name="Negash T."/>
            <person name="Nguyen T."/>
            <person name="Nguyen N."/>
            <person name="Nicol R."/>
            <person name="Norbu C."/>
            <person name="Norbu N."/>
            <person name="Novod N."/>
            <person name="O'Neill B."/>
            <person name="Osman S."/>
            <person name="Markiewicz E."/>
            <person name="Oyono O.L."/>
            <person name="Patti C."/>
            <person name="Phunkhang P."/>
            <person name="Pierre F."/>
            <person name="Priest M."/>
            <person name="Raghuraman S."/>
            <person name="Rege F."/>
            <person name="Reyes R."/>
            <person name="Rise C."/>
            <person name="Rogov P."/>
            <person name="Ross K."/>
            <person name="Ryan E."/>
            <person name="Settipalli S."/>
            <person name="Shea T."/>
            <person name="Sherpa N."/>
            <person name="Shi L."/>
            <person name="Shih D."/>
            <person name="Sparrow T."/>
            <person name="Spaulding J."/>
            <person name="Stalker J."/>
            <person name="Stange-Thomann N."/>
            <person name="Stavropoulos S."/>
            <person name="Stone C."/>
            <person name="Strader C."/>
            <person name="Tesfaye S."/>
            <person name="Thomson T."/>
            <person name="Thoulutsang Y."/>
            <person name="Thoulutsang D."/>
            <person name="Topham K."/>
            <person name="Topping I."/>
            <person name="Tsamla T."/>
            <person name="Vassiliev H."/>
            <person name="Vo A."/>
            <person name="Wangchuk T."/>
            <person name="Wangdi T."/>
            <person name="Weiand M."/>
            <person name="Wilkinson J."/>
            <person name="Wilson A."/>
            <person name="Yadav S."/>
            <person name="Young G."/>
            <person name="Yu Q."/>
            <person name="Zembek L."/>
            <person name="Zhong D."/>
            <person name="Zimmer A."/>
            <person name="Zwirko Z."/>
            <person name="Jaffe D.B."/>
            <person name="Alvarez P."/>
            <person name="Brockman W."/>
            <person name="Butler J."/>
            <person name="Chin C."/>
            <person name="Gnerre S."/>
            <person name="Grabherr M."/>
            <person name="Kleber M."/>
            <person name="Mauceli E."/>
            <person name="MacCallum I."/>
        </authorList>
    </citation>
    <scope>NUCLEOTIDE SEQUENCE [LARGE SCALE GENOMIC DNA]</scope>
    <source>
        <strain evidence="8">MSH-3 / Tucson 14011-0111.49</strain>
    </source>
</reference>
<dbReference type="PhylomeDB" id="B4GBN2"/>
<evidence type="ECO:0000256" key="4">
    <source>
        <dbReference type="ARBA" id="ARBA00023136"/>
    </source>
</evidence>
<evidence type="ECO:0000256" key="2">
    <source>
        <dbReference type="ARBA" id="ARBA00022692"/>
    </source>
</evidence>
<accession>B4GBN2</accession>
<dbReference type="InterPro" id="IPR051883">
    <property type="entry name" value="AQP11/12_channel"/>
</dbReference>
<dbReference type="OMA" id="GHTNIEH"/>
<dbReference type="OrthoDB" id="1580043at2759"/>
<feature type="signal peptide" evidence="6">
    <location>
        <begin position="1"/>
        <end position="19"/>
    </location>
</feature>
<dbReference type="HOGENOM" id="CLU_2335991_0_0_1"/>
<evidence type="ECO:0000313" key="8">
    <source>
        <dbReference type="Proteomes" id="UP000008744"/>
    </source>
</evidence>
<dbReference type="Proteomes" id="UP000008744">
    <property type="component" value="Unassembled WGS sequence"/>
</dbReference>
<keyword evidence="2 5" id="KW-0812">Transmembrane</keyword>
<proteinExistence type="predicted"/>
<evidence type="ECO:0000256" key="1">
    <source>
        <dbReference type="ARBA" id="ARBA00004141"/>
    </source>
</evidence>
<dbReference type="STRING" id="7234.B4GBN2"/>
<dbReference type="GO" id="GO:0015267">
    <property type="term" value="F:channel activity"/>
    <property type="evidence" value="ECO:0007669"/>
    <property type="project" value="TreeGrafter"/>
</dbReference>
<dbReference type="InterPro" id="IPR023271">
    <property type="entry name" value="Aquaporin-like"/>
</dbReference>
<dbReference type="EMBL" id="CH479181">
    <property type="protein sequence ID" value="EDW32290.1"/>
    <property type="molecule type" value="Genomic_DNA"/>
</dbReference>
<dbReference type="GO" id="GO:0016020">
    <property type="term" value="C:membrane"/>
    <property type="evidence" value="ECO:0007669"/>
    <property type="project" value="UniProtKB-SubCell"/>
</dbReference>
<evidence type="ECO:0000256" key="5">
    <source>
        <dbReference type="SAM" id="Phobius"/>
    </source>
</evidence>
<evidence type="ECO:0000256" key="3">
    <source>
        <dbReference type="ARBA" id="ARBA00022989"/>
    </source>
</evidence>
<gene>
    <name evidence="7" type="primary">Dper\GL10509</name>
    <name evidence="7" type="ORF">Dper_GL10509</name>
</gene>
<feature type="transmembrane region" description="Helical" evidence="5">
    <location>
        <begin position="55"/>
        <end position="73"/>
    </location>
</feature>
<sequence>MSMASLGVSGIFMVGCCVAAQIARLPFNFSGGYFNPVLATALKWGCRGHTNFEHIIVYWIGACVGAVLSVPIYKLPIVRRFLLGEDKPKQD</sequence>
<dbReference type="GO" id="GO:0005737">
    <property type="term" value="C:cytoplasm"/>
    <property type="evidence" value="ECO:0007669"/>
    <property type="project" value="TreeGrafter"/>
</dbReference>
<comment type="subcellular location">
    <subcellularLocation>
        <location evidence="1">Membrane</location>
        <topology evidence="1">Multi-pass membrane protein</topology>
    </subcellularLocation>
</comment>
<evidence type="ECO:0000256" key="6">
    <source>
        <dbReference type="SAM" id="SignalP"/>
    </source>
</evidence>
<organism evidence="8">
    <name type="scientific">Drosophila persimilis</name>
    <name type="common">Fruit fly</name>
    <dbReference type="NCBI Taxonomy" id="7234"/>
    <lineage>
        <taxon>Eukaryota</taxon>
        <taxon>Metazoa</taxon>
        <taxon>Ecdysozoa</taxon>
        <taxon>Arthropoda</taxon>
        <taxon>Hexapoda</taxon>
        <taxon>Insecta</taxon>
        <taxon>Pterygota</taxon>
        <taxon>Neoptera</taxon>
        <taxon>Endopterygota</taxon>
        <taxon>Diptera</taxon>
        <taxon>Brachycera</taxon>
        <taxon>Muscomorpha</taxon>
        <taxon>Ephydroidea</taxon>
        <taxon>Drosophilidae</taxon>
        <taxon>Drosophila</taxon>
        <taxon>Sophophora</taxon>
    </lineage>
</organism>
<evidence type="ECO:0000313" key="7">
    <source>
        <dbReference type="EMBL" id="EDW32290.1"/>
    </source>
</evidence>